<dbReference type="AlphaFoldDB" id="A0A157Z3K3"/>
<feature type="compositionally biased region" description="Basic residues" evidence="1">
    <location>
        <begin position="505"/>
        <end position="528"/>
    </location>
</feature>
<accession>A0A157Z3K3</accession>
<dbReference type="STRING" id="1777144.AWB83_00147"/>
<comment type="caution">
    <text evidence="2">The sequence shown here is derived from an EMBL/GenBank/DDBJ whole genome shotgun (WGS) entry which is preliminary data.</text>
</comment>
<dbReference type="OrthoDB" id="570299at2"/>
<evidence type="ECO:0000313" key="3">
    <source>
        <dbReference type="Proteomes" id="UP000054978"/>
    </source>
</evidence>
<proteinExistence type="predicted"/>
<gene>
    <name evidence="2" type="ORF">AWB83_00147</name>
</gene>
<sequence>MSSNTEPDDTIRRLFDLAESEGVNASERVLTALCRKSFLRLWSQTNVFTDEGFKDGKGSTRELCDALVIFGDDVIIFSDKHIRFHADKDLPIAWPRWYKRAVFDSCKQLHGAKSWLQRFPQRAYLDAKCTRPLAVPVPAQDSTRFHLVAVTRGSREAALAHHEGNGLGSFGLNSAIEGDDHLRTPFIVGRPQPDKHFVHVFDEVSIELVLGELDTTADFLAYLSKREGLLGQANTQVTAYGEEELLAAYLRTMDADGIEHVFFDAPEGDRQPEVIFFTEGFYQALHDDPGYKRKKLVDRISYEWDHLIDRFLEYGDPSLHEKYVDQSPGETEQALRLMAAETRFRRRQLAEAFIGALQRVAPGDRLGRLVYGGVPGETVYVFVVVAKRRDETYDEYRQYRMAILHAYVQTARLKAPLGTTFVGIAFDNPHKEYEGSTEDLFALTKETWTVEELAELERMRRELGLWGDAMEFWQYRQDEFPQADQRIALRRVTQFPQEASQQPRRDRKKAEKRLKRMRNTSKRRNRRK</sequence>
<dbReference type="EMBL" id="FCOB02000001">
    <property type="protein sequence ID" value="SAK40111.1"/>
    <property type="molecule type" value="Genomic_DNA"/>
</dbReference>
<name>A0A157Z3K3_9BURK</name>
<protein>
    <submittedName>
        <fullName evidence="2">Uncharacterized protein</fullName>
    </submittedName>
</protein>
<evidence type="ECO:0000313" key="2">
    <source>
        <dbReference type="EMBL" id="SAK40111.1"/>
    </source>
</evidence>
<keyword evidence="3" id="KW-1185">Reference proteome</keyword>
<reference evidence="2" key="1">
    <citation type="submission" date="2016-01" db="EMBL/GenBank/DDBJ databases">
        <authorList>
            <person name="Peeters C."/>
        </authorList>
    </citation>
    <scope>NUCLEOTIDE SEQUENCE [LARGE SCALE GENOMIC DNA]</scope>
    <source>
        <strain evidence="2">LMG 29326</strain>
    </source>
</reference>
<organism evidence="2 3">
    <name type="scientific">Caballeronia ptereochthonis</name>
    <dbReference type="NCBI Taxonomy" id="1777144"/>
    <lineage>
        <taxon>Bacteria</taxon>
        <taxon>Pseudomonadati</taxon>
        <taxon>Pseudomonadota</taxon>
        <taxon>Betaproteobacteria</taxon>
        <taxon>Burkholderiales</taxon>
        <taxon>Burkholderiaceae</taxon>
        <taxon>Caballeronia</taxon>
    </lineage>
</organism>
<dbReference type="Proteomes" id="UP000054978">
    <property type="component" value="Unassembled WGS sequence"/>
</dbReference>
<dbReference type="RefSeq" id="WP_087042338.1">
    <property type="nucleotide sequence ID" value="NZ_FCOB02000001.1"/>
</dbReference>
<feature type="region of interest" description="Disordered" evidence="1">
    <location>
        <begin position="493"/>
        <end position="528"/>
    </location>
</feature>
<evidence type="ECO:0000256" key="1">
    <source>
        <dbReference type="SAM" id="MobiDB-lite"/>
    </source>
</evidence>